<feature type="domain" description="Pus10 N-terminal eukaryotes" evidence="2">
    <location>
        <begin position="34"/>
        <end position="109"/>
    </location>
</feature>
<sequence>MGLEGHMEHKDHGSKENPCSQQSSEGSELEPKLCKICLGVLQFVYRDNGEMLVKRTCPYDFAVFITKLVKQERHQIDNFSLEVSMPSSVVENEQAVWLYMKRQYNSKLWFQEKFRADHLSAKDFLKLSITNPLGTLLVFQGANDMDTRGGNEIAGREYSDFVTSEEYVSTRAMKDAEDPPTHRRHASTASDMSSISSQCFSCNRDNWFG</sequence>
<proteinExistence type="predicted"/>
<evidence type="ECO:0000313" key="4">
    <source>
        <dbReference type="Proteomes" id="UP000626092"/>
    </source>
</evidence>
<evidence type="ECO:0000313" key="3">
    <source>
        <dbReference type="EMBL" id="KAF7126674.1"/>
    </source>
</evidence>
<dbReference type="InterPro" id="IPR048742">
    <property type="entry name" value="Pus10_N_euk"/>
</dbReference>
<feature type="compositionally biased region" description="Polar residues" evidence="1">
    <location>
        <begin position="17"/>
        <end position="26"/>
    </location>
</feature>
<name>A0A834G635_RHOSS</name>
<comment type="caution">
    <text evidence="3">The sequence shown here is derived from an EMBL/GenBank/DDBJ whole genome shotgun (WGS) entry which is preliminary data.</text>
</comment>
<evidence type="ECO:0000259" key="2">
    <source>
        <dbReference type="Pfam" id="PF21237"/>
    </source>
</evidence>
<dbReference type="PANTHER" id="PTHR21568:SF0">
    <property type="entry name" value="TRNA PSEUDOURIDINE SYNTHASE PUS10"/>
    <property type="match status" value="1"/>
</dbReference>
<dbReference type="PANTHER" id="PTHR21568">
    <property type="entry name" value="TRNA PSEUDOURIDINE SYNTHASE PUS10"/>
    <property type="match status" value="1"/>
</dbReference>
<dbReference type="InterPro" id="IPR039894">
    <property type="entry name" value="Pus10-like"/>
</dbReference>
<dbReference type="Proteomes" id="UP000626092">
    <property type="component" value="Unassembled WGS sequence"/>
</dbReference>
<feature type="region of interest" description="Disordered" evidence="1">
    <location>
        <begin position="170"/>
        <end position="190"/>
    </location>
</feature>
<accession>A0A834G635</accession>
<protein>
    <recommendedName>
        <fullName evidence="2">Pus10 N-terminal eukaryotes domain-containing protein</fullName>
    </recommendedName>
</protein>
<gene>
    <name evidence="3" type="ORF">RHSIM_Rhsim11G0079600</name>
</gene>
<dbReference type="GO" id="GO:0031119">
    <property type="term" value="P:tRNA pseudouridine synthesis"/>
    <property type="evidence" value="ECO:0007669"/>
    <property type="project" value="TreeGrafter"/>
</dbReference>
<organism evidence="3 4">
    <name type="scientific">Rhododendron simsii</name>
    <name type="common">Sims's rhododendron</name>
    <dbReference type="NCBI Taxonomy" id="118357"/>
    <lineage>
        <taxon>Eukaryota</taxon>
        <taxon>Viridiplantae</taxon>
        <taxon>Streptophyta</taxon>
        <taxon>Embryophyta</taxon>
        <taxon>Tracheophyta</taxon>
        <taxon>Spermatophyta</taxon>
        <taxon>Magnoliopsida</taxon>
        <taxon>eudicotyledons</taxon>
        <taxon>Gunneridae</taxon>
        <taxon>Pentapetalae</taxon>
        <taxon>asterids</taxon>
        <taxon>Ericales</taxon>
        <taxon>Ericaceae</taxon>
        <taxon>Ericoideae</taxon>
        <taxon>Rhodoreae</taxon>
        <taxon>Rhododendron</taxon>
    </lineage>
</organism>
<feature type="region of interest" description="Disordered" evidence="1">
    <location>
        <begin position="1"/>
        <end position="26"/>
    </location>
</feature>
<dbReference type="GO" id="GO:0009982">
    <property type="term" value="F:pseudouridine synthase activity"/>
    <property type="evidence" value="ECO:0007669"/>
    <property type="project" value="TreeGrafter"/>
</dbReference>
<dbReference type="EMBL" id="WJXA01000011">
    <property type="protein sequence ID" value="KAF7126674.1"/>
    <property type="molecule type" value="Genomic_DNA"/>
</dbReference>
<evidence type="ECO:0000256" key="1">
    <source>
        <dbReference type="SAM" id="MobiDB-lite"/>
    </source>
</evidence>
<feature type="compositionally biased region" description="Basic and acidic residues" evidence="1">
    <location>
        <begin position="172"/>
        <end position="181"/>
    </location>
</feature>
<reference evidence="3" key="1">
    <citation type="submission" date="2019-11" db="EMBL/GenBank/DDBJ databases">
        <authorList>
            <person name="Liu Y."/>
            <person name="Hou J."/>
            <person name="Li T.-Q."/>
            <person name="Guan C.-H."/>
            <person name="Wu X."/>
            <person name="Wu H.-Z."/>
            <person name="Ling F."/>
            <person name="Zhang R."/>
            <person name="Shi X.-G."/>
            <person name="Ren J.-P."/>
            <person name="Chen E.-F."/>
            <person name="Sun J.-M."/>
        </authorList>
    </citation>
    <scope>NUCLEOTIDE SEQUENCE</scope>
    <source>
        <strain evidence="3">Adult_tree_wgs_1</strain>
        <tissue evidence="3">Leaves</tissue>
    </source>
</reference>
<dbReference type="AlphaFoldDB" id="A0A834G635"/>
<dbReference type="Pfam" id="PF21237">
    <property type="entry name" value="Pus10_N_euk"/>
    <property type="match status" value="1"/>
</dbReference>
<keyword evidence="4" id="KW-1185">Reference proteome</keyword>
<dbReference type="OrthoDB" id="271937at2759"/>
<feature type="compositionally biased region" description="Basic and acidic residues" evidence="1">
    <location>
        <begin position="1"/>
        <end position="15"/>
    </location>
</feature>